<feature type="signal peptide" evidence="1">
    <location>
        <begin position="1"/>
        <end position="22"/>
    </location>
</feature>
<keyword evidence="1" id="KW-0732">Signal</keyword>
<accession>A0A9D4MM91</accession>
<keyword evidence="3" id="KW-1185">Reference proteome</keyword>
<evidence type="ECO:0000313" key="2">
    <source>
        <dbReference type="EMBL" id="KAH3878081.1"/>
    </source>
</evidence>
<evidence type="ECO:0000313" key="3">
    <source>
        <dbReference type="Proteomes" id="UP000828390"/>
    </source>
</evidence>
<sequence length="300" mass="32708">MRVLIAAVYVCVLFWALEGALTRKGVQKALEEKREEQLEDLLEHLIEVQRLDDYTEQKKALVLEPIDKSLNAIEPVPCCSPGSTTVDLRNGGVFVSDGGVVEVLKKPEGVSNGECSLRALLKVSFTKLPECISGCVSYPLCGRRMLRVDLDLSPNSRSGFLFNIGDSVSNDGFSGDGNTQTNDAEVEAVYPSVHVRASDNCPDVPNKLLDTYTDAVRLGSVNRTTLFISNEHVRITNNNGLNQILCHKCLFALNGQTDLGSGGVNEDIYIALNRVITGRSDRNGVGVCSAKLSWVCPKNY</sequence>
<feature type="chain" id="PRO_5038626899" evidence="1">
    <location>
        <begin position="23"/>
        <end position="300"/>
    </location>
</feature>
<gene>
    <name evidence="2" type="ORF">DPMN_001963</name>
</gene>
<proteinExistence type="predicted"/>
<dbReference type="Proteomes" id="UP000828390">
    <property type="component" value="Unassembled WGS sequence"/>
</dbReference>
<dbReference type="EMBL" id="JAIWYP010000001">
    <property type="protein sequence ID" value="KAH3878081.1"/>
    <property type="molecule type" value="Genomic_DNA"/>
</dbReference>
<name>A0A9D4MM91_DREPO</name>
<dbReference type="AlphaFoldDB" id="A0A9D4MM91"/>
<reference evidence="2" key="2">
    <citation type="submission" date="2020-11" db="EMBL/GenBank/DDBJ databases">
        <authorList>
            <person name="McCartney M.A."/>
            <person name="Auch B."/>
            <person name="Kono T."/>
            <person name="Mallez S."/>
            <person name="Becker A."/>
            <person name="Gohl D.M."/>
            <person name="Silverstein K.A.T."/>
            <person name="Koren S."/>
            <person name="Bechman K.B."/>
            <person name="Herman A."/>
            <person name="Abrahante J.E."/>
            <person name="Garbe J."/>
        </authorList>
    </citation>
    <scope>NUCLEOTIDE SEQUENCE</scope>
    <source>
        <strain evidence="2">Duluth1</strain>
        <tissue evidence="2">Whole animal</tissue>
    </source>
</reference>
<reference evidence="2" key="1">
    <citation type="journal article" date="2019" name="bioRxiv">
        <title>The Genome of the Zebra Mussel, Dreissena polymorpha: A Resource for Invasive Species Research.</title>
        <authorList>
            <person name="McCartney M.A."/>
            <person name="Auch B."/>
            <person name="Kono T."/>
            <person name="Mallez S."/>
            <person name="Zhang Y."/>
            <person name="Obille A."/>
            <person name="Becker A."/>
            <person name="Abrahante J.E."/>
            <person name="Garbe J."/>
            <person name="Badalamenti J.P."/>
            <person name="Herman A."/>
            <person name="Mangelson H."/>
            <person name="Liachko I."/>
            <person name="Sullivan S."/>
            <person name="Sone E.D."/>
            <person name="Koren S."/>
            <person name="Silverstein K.A.T."/>
            <person name="Beckman K.B."/>
            <person name="Gohl D.M."/>
        </authorList>
    </citation>
    <scope>NUCLEOTIDE SEQUENCE</scope>
    <source>
        <strain evidence="2">Duluth1</strain>
        <tissue evidence="2">Whole animal</tissue>
    </source>
</reference>
<organism evidence="2 3">
    <name type="scientific">Dreissena polymorpha</name>
    <name type="common">Zebra mussel</name>
    <name type="synonym">Mytilus polymorpha</name>
    <dbReference type="NCBI Taxonomy" id="45954"/>
    <lineage>
        <taxon>Eukaryota</taxon>
        <taxon>Metazoa</taxon>
        <taxon>Spiralia</taxon>
        <taxon>Lophotrochozoa</taxon>
        <taxon>Mollusca</taxon>
        <taxon>Bivalvia</taxon>
        <taxon>Autobranchia</taxon>
        <taxon>Heteroconchia</taxon>
        <taxon>Euheterodonta</taxon>
        <taxon>Imparidentia</taxon>
        <taxon>Neoheterodontei</taxon>
        <taxon>Myida</taxon>
        <taxon>Dreissenoidea</taxon>
        <taxon>Dreissenidae</taxon>
        <taxon>Dreissena</taxon>
    </lineage>
</organism>
<comment type="caution">
    <text evidence="2">The sequence shown here is derived from an EMBL/GenBank/DDBJ whole genome shotgun (WGS) entry which is preliminary data.</text>
</comment>
<protein>
    <submittedName>
        <fullName evidence="2">Uncharacterized protein</fullName>
    </submittedName>
</protein>
<evidence type="ECO:0000256" key="1">
    <source>
        <dbReference type="SAM" id="SignalP"/>
    </source>
</evidence>